<name>A0A8H7RW66_9FUNG</name>
<organism evidence="2 3">
    <name type="scientific">Circinella minor</name>
    <dbReference type="NCBI Taxonomy" id="1195481"/>
    <lineage>
        <taxon>Eukaryota</taxon>
        <taxon>Fungi</taxon>
        <taxon>Fungi incertae sedis</taxon>
        <taxon>Mucoromycota</taxon>
        <taxon>Mucoromycotina</taxon>
        <taxon>Mucoromycetes</taxon>
        <taxon>Mucorales</taxon>
        <taxon>Lichtheimiaceae</taxon>
        <taxon>Circinella</taxon>
    </lineage>
</organism>
<dbReference type="Proteomes" id="UP000646827">
    <property type="component" value="Unassembled WGS sequence"/>
</dbReference>
<protein>
    <submittedName>
        <fullName evidence="2">Uncharacterized protein</fullName>
    </submittedName>
</protein>
<feature type="region of interest" description="Disordered" evidence="1">
    <location>
        <begin position="220"/>
        <end position="247"/>
    </location>
</feature>
<accession>A0A8H7RW66</accession>
<proteinExistence type="predicted"/>
<dbReference type="OrthoDB" id="2271129at2759"/>
<evidence type="ECO:0000313" key="2">
    <source>
        <dbReference type="EMBL" id="KAG2218276.1"/>
    </source>
</evidence>
<sequence>MSLANIPSIKHRIRTLQLKFVTRLQELPVTTLARSIELSFLWDKNYDKQWKHLTSNNPYYQLHNRLKNRTNPPKASVHHAITQKRDEEYHNLSTKRKTIRCLRHNHIIDLIFYLPAFMRDRHRLVKWCIHWLPSYLLKNCRCGAIAANRKHYNTCPLLQPLLDDLTNTFGSLPILPTELQPLDFIINRLPCSEIGLSLGNWKKAWPALIDVLREIDRLSHPDDDFGEDEPNPEDAIVSSPLLPPHTQ</sequence>
<keyword evidence="3" id="KW-1185">Reference proteome</keyword>
<dbReference type="EMBL" id="JAEPRB010000240">
    <property type="protein sequence ID" value="KAG2218276.1"/>
    <property type="molecule type" value="Genomic_DNA"/>
</dbReference>
<gene>
    <name evidence="2" type="ORF">INT45_002398</name>
</gene>
<dbReference type="AlphaFoldDB" id="A0A8H7RW66"/>
<reference evidence="2 3" key="1">
    <citation type="submission" date="2020-12" db="EMBL/GenBank/DDBJ databases">
        <title>Metabolic potential, ecology and presence of endohyphal bacteria is reflected in genomic diversity of Mucoromycotina.</title>
        <authorList>
            <person name="Muszewska A."/>
            <person name="Okrasinska A."/>
            <person name="Steczkiewicz K."/>
            <person name="Drgas O."/>
            <person name="Orlowska M."/>
            <person name="Perlinska-Lenart U."/>
            <person name="Aleksandrzak-Piekarczyk T."/>
            <person name="Szatraj K."/>
            <person name="Zielenkiewicz U."/>
            <person name="Pilsyk S."/>
            <person name="Malc E."/>
            <person name="Mieczkowski P."/>
            <person name="Kruszewska J.S."/>
            <person name="Biernat P."/>
            <person name="Pawlowska J."/>
        </authorList>
    </citation>
    <scope>NUCLEOTIDE SEQUENCE [LARGE SCALE GENOMIC DNA]</scope>
    <source>
        <strain evidence="2 3">CBS 142.35</strain>
    </source>
</reference>
<evidence type="ECO:0000313" key="3">
    <source>
        <dbReference type="Proteomes" id="UP000646827"/>
    </source>
</evidence>
<comment type="caution">
    <text evidence="2">The sequence shown here is derived from an EMBL/GenBank/DDBJ whole genome shotgun (WGS) entry which is preliminary data.</text>
</comment>
<evidence type="ECO:0000256" key="1">
    <source>
        <dbReference type="SAM" id="MobiDB-lite"/>
    </source>
</evidence>